<sequence>MLDQSIYQKAIKFAGEKHHQQRVPGSQANYLLHLSNVAMEVITAYMHEPDFDLNLAIQLALLHDTIEDTETSPKEIEENFSPQIAEGVAALTKDKSISDKLAKMKDSLERIKGSYKEVGIVKLADRITNLQPPPHTWNIEKIEKYKEAAKLIATELKGRNAYLDQRIGSKISEYAK</sequence>
<protein>
    <submittedName>
        <fullName evidence="1">Bifunctional (P)ppGpp synthetase/guanosine-3',5'-bis(Diphosphate) 3'-pyrophosphohydrolase</fullName>
    </submittedName>
</protein>
<comment type="caution">
    <text evidence="1">The sequence shown here is derived from an EMBL/GenBank/DDBJ whole genome shotgun (WGS) entry which is preliminary data.</text>
</comment>
<dbReference type="AlphaFoldDB" id="A0A967AEU9"/>
<dbReference type="SUPFAM" id="SSF109604">
    <property type="entry name" value="HD-domain/PDEase-like"/>
    <property type="match status" value="1"/>
</dbReference>
<dbReference type="InterPro" id="IPR052194">
    <property type="entry name" value="MESH1"/>
</dbReference>
<dbReference type="RefSeq" id="WP_166401039.1">
    <property type="nucleotide sequence ID" value="NZ_JAANAS010000105.1"/>
</dbReference>
<dbReference type="PANTHER" id="PTHR46246:SF1">
    <property type="entry name" value="GUANOSINE-3',5'-BIS(DIPHOSPHATE) 3'-PYROPHOSPHOHYDROLASE MESH1"/>
    <property type="match status" value="1"/>
</dbReference>
<evidence type="ECO:0000313" key="1">
    <source>
        <dbReference type="EMBL" id="NGZ90806.1"/>
    </source>
</evidence>
<dbReference type="Proteomes" id="UP000643701">
    <property type="component" value="Unassembled WGS sequence"/>
</dbReference>
<dbReference type="Pfam" id="PF13328">
    <property type="entry name" value="HD_4"/>
    <property type="match status" value="1"/>
</dbReference>
<dbReference type="PANTHER" id="PTHR46246">
    <property type="entry name" value="GUANOSINE-3',5'-BIS(DIPHOSPHATE) 3'-PYROPHOSPHOHYDROLASE MESH1"/>
    <property type="match status" value="1"/>
</dbReference>
<gene>
    <name evidence="1" type="ORF">G7034_11160</name>
</gene>
<dbReference type="EMBL" id="JAANAS010000105">
    <property type="protein sequence ID" value="NGZ90806.1"/>
    <property type="molecule type" value="Genomic_DNA"/>
</dbReference>
<accession>A0A967AEU9</accession>
<reference evidence="1" key="1">
    <citation type="submission" date="2020-03" db="EMBL/GenBank/DDBJ databases">
        <title>Psychroflexus Maritimus sp. nov., isolate from marine sediment.</title>
        <authorList>
            <person name="Zhong Y.-L."/>
        </authorList>
    </citation>
    <scope>NUCLEOTIDE SEQUENCE</scope>
    <source>
        <strain evidence="1">C1</strain>
    </source>
</reference>
<dbReference type="GO" id="GO:0008893">
    <property type="term" value="F:guanosine-3',5'-bis(diphosphate) 3'-diphosphatase activity"/>
    <property type="evidence" value="ECO:0007669"/>
    <property type="project" value="TreeGrafter"/>
</dbReference>
<keyword evidence="2" id="KW-1185">Reference proteome</keyword>
<proteinExistence type="predicted"/>
<organism evidence="1 2">
    <name type="scientific">Psychroflexus maritimus</name>
    <dbReference type="NCBI Taxonomy" id="2714865"/>
    <lineage>
        <taxon>Bacteria</taxon>
        <taxon>Pseudomonadati</taxon>
        <taxon>Bacteroidota</taxon>
        <taxon>Flavobacteriia</taxon>
        <taxon>Flavobacteriales</taxon>
        <taxon>Flavobacteriaceae</taxon>
        <taxon>Psychroflexus</taxon>
    </lineage>
</organism>
<evidence type="ECO:0000313" key="2">
    <source>
        <dbReference type="Proteomes" id="UP000643701"/>
    </source>
</evidence>
<name>A0A967AEU9_9FLAO</name>
<dbReference type="Gene3D" id="1.10.3210.10">
    <property type="entry name" value="Hypothetical protein af1432"/>
    <property type="match status" value="1"/>
</dbReference>